<proteinExistence type="inferred from homology"/>
<reference evidence="13" key="2">
    <citation type="journal article" date="2023" name="IMA Fungus">
        <title>Comparative genomic study of the Penicillium genus elucidates a diverse pangenome and 15 lateral gene transfer events.</title>
        <authorList>
            <person name="Petersen C."/>
            <person name="Sorensen T."/>
            <person name="Nielsen M.R."/>
            <person name="Sondergaard T.E."/>
            <person name="Sorensen J.L."/>
            <person name="Fitzpatrick D.A."/>
            <person name="Frisvad J.C."/>
            <person name="Nielsen K.L."/>
        </authorList>
    </citation>
    <scope>NUCLEOTIDE SEQUENCE</scope>
    <source>
        <strain evidence="13">IBT 16125</strain>
    </source>
</reference>
<comment type="cofactor">
    <cofactor evidence="2">
        <name>Ca(2+)</name>
        <dbReference type="ChEBI" id="CHEBI:29108"/>
    </cofactor>
</comment>
<protein>
    <recommendedName>
        <fullName evidence="4">alpha-amylase</fullName>
        <ecNumber evidence="4">3.2.1.1</ecNumber>
    </recommendedName>
</protein>
<comment type="similarity">
    <text evidence="3">Belongs to the glycosyl hydrolase 13 family.</text>
</comment>
<dbReference type="InterPro" id="IPR017853">
    <property type="entry name" value="GH"/>
</dbReference>
<dbReference type="EC" id="3.2.1.1" evidence="4"/>
<dbReference type="Gene3D" id="3.20.20.80">
    <property type="entry name" value="Glycosidases"/>
    <property type="match status" value="2"/>
</dbReference>
<feature type="domain" description="Glycosyl hydrolase family 13 catalytic" evidence="12">
    <location>
        <begin position="476"/>
        <end position="865"/>
    </location>
</feature>
<comment type="caution">
    <text evidence="13">The sequence shown here is derived from an EMBL/GenBank/DDBJ whole genome shotgun (WGS) entry which is preliminary data.</text>
</comment>
<dbReference type="Gene3D" id="2.60.40.1180">
    <property type="entry name" value="Golgi alpha-mannosidase II"/>
    <property type="match status" value="2"/>
</dbReference>
<evidence type="ECO:0000256" key="7">
    <source>
        <dbReference type="ARBA" id="ARBA00022837"/>
    </source>
</evidence>
<evidence type="ECO:0000313" key="13">
    <source>
        <dbReference type="EMBL" id="KAJ5439968.1"/>
    </source>
</evidence>
<dbReference type="CDD" id="cd11318">
    <property type="entry name" value="AmyAc_bac_fung_AmyA"/>
    <property type="match status" value="1"/>
</dbReference>
<dbReference type="InterPro" id="IPR013780">
    <property type="entry name" value="Glyco_hydro_b"/>
</dbReference>
<gene>
    <name evidence="13" type="ORF">N7458_010966</name>
</gene>
<keyword evidence="8" id="KW-1015">Disulfide bond</keyword>
<keyword evidence="9" id="KW-0325">Glycoprotein</keyword>
<dbReference type="AlphaFoldDB" id="A0AAD6BZP4"/>
<dbReference type="GeneID" id="81604591"/>
<keyword evidence="10" id="KW-0119">Carbohydrate metabolism</keyword>
<accession>A0AAD6BZP4</accession>
<organism evidence="13 14">
    <name type="scientific">Penicillium daleae</name>
    <dbReference type="NCBI Taxonomy" id="63821"/>
    <lineage>
        <taxon>Eukaryota</taxon>
        <taxon>Fungi</taxon>
        <taxon>Dikarya</taxon>
        <taxon>Ascomycota</taxon>
        <taxon>Pezizomycotina</taxon>
        <taxon>Eurotiomycetes</taxon>
        <taxon>Eurotiomycetidae</taxon>
        <taxon>Eurotiales</taxon>
        <taxon>Aspergillaceae</taxon>
        <taxon>Penicillium</taxon>
    </lineage>
</organism>
<evidence type="ECO:0000256" key="3">
    <source>
        <dbReference type="ARBA" id="ARBA00008061"/>
    </source>
</evidence>
<dbReference type="PANTHER" id="PTHR10357">
    <property type="entry name" value="ALPHA-AMYLASE FAMILY MEMBER"/>
    <property type="match status" value="1"/>
</dbReference>
<reference evidence="13" key="1">
    <citation type="submission" date="2022-12" db="EMBL/GenBank/DDBJ databases">
        <authorList>
            <person name="Petersen C."/>
        </authorList>
    </citation>
    <scope>NUCLEOTIDE SEQUENCE</scope>
    <source>
        <strain evidence="13">IBT 16125</strain>
    </source>
</reference>
<evidence type="ECO:0000256" key="11">
    <source>
        <dbReference type="ARBA" id="ARBA00023295"/>
    </source>
</evidence>
<dbReference type="Pfam" id="PF09260">
    <property type="entry name" value="A_amylase_dom_C"/>
    <property type="match status" value="1"/>
</dbReference>
<dbReference type="InterPro" id="IPR015340">
    <property type="entry name" value="A_amylase_C_dom"/>
</dbReference>
<keyword evidence="7" id="KW-0106">Calcium</keyword>
<evidence type="ECO:0000256" key="6">
    <source>
        <dbReference type="ARBA" id="ARBA00022801"/>
    </source>
</evidence>
<dbReference type="GO" id="GO:0004556">
    <property type="term" value="F:alpha-amylase activity"/>
    <property type="evidence" value="ECO:0007669"/>
    <property type="project" value="UniProtKB-EC"/>
</dbReference>
<evidence type="ECO:0000259" key="12">
    <source>
        <dbReference type="SMART" id="SM00642"/>
    </source>
</evidence>
<evidence type="ECO:0000256" key="5">
    <source>
        <dbReference type="ARBA" id="ARBA00022723"/>
    </source>
</evidence>
<evidence type="ECO:0000256" key="10">
    <source>
        <dbReference type="ARBA" id="ARBA00023277"/>
    </source>
</evidence>
<dbReference type="RefSeq" id="XP_056763197.1">
    <property type="nucleotide sequence ID" value="XM_056914348.1"/>
</dbReference>
<dbReference type="CDD" id="cd11319">
    <property type="entry name" value="AmyAc_euk_AmyA"/>
    <property type="match status" value="1"/>
</dbReference>
<dbReference type="Pfam" id="PF00128">
    <property type="entry name" value="Alpha-amylase"/>
    <property type="match status" value="2"/>
</dbReference>
<evidence type="ECO:0000313" key="14">
    <source>
        <dbReference type="Proteomes" id="UP001213681"/>
    </source>
</evidence>
<sequence length="1009" mass="113721">MTDRFARTDGSTTSPCDLEEGNYCGGTWRGTINQLDYIQGMGFDAVMISPIIKNIDGRVSYGEAYHGYWPLDIYDLNSHFGTSQDLLDLSDALHARGMYLMMDTVINNMAYITNGTDPATHIDYSVFTPFNNADYFHPYCEITNWNNYTDAQLCQTGDNETALPDLFTEHSDVQQLLENWATDTIKKYSVDGLRIDAAKHVSPGFLKNFGDKAGVFMTGEVLDSHVDIVCNYQSNYIGSMPNYPIYYAMIHAFINGNTTELPNQVEVMKRTCPDVTAMVSFSENHDLQRIANMTDDMSLAKSIITFTLLFDGVPMIYQGQEQHLNGVFNPWNREAIWLSGYNNDTVLYKLIATLNRIRKHAYNMDSDYIDSKTHSIYTGGSELAFSKGVEGRQVVMLLSNQGMQGKPYQLTLPVSYNAGTAVTDVLNCKAYAVNEYGGLAIDMNQGEPRVLFPTKLMIEAAKNLDQLPSWTAPDNTLILQAFEWHVPADRRHWNRLKAALPDFKAIGVDQIWIPPGCKGMDPAGNGYDIYDLYDLGEFDQKGAISTKWGTRKELEDLVCQSQALDIKIIWDAVLNHKAGADFPESFKAVEVDPKRRDIEISKPLEIDGWVGFDFRGRGDLYSSMKYHWQHFSGVDWDDKRKHQAIYKIHAPHKDWASDVSGENGNYDYLMFADLDLSHPEVREDILQWGNWITDTLSLGGMRLDAAKHFSAKFQKDFVNHIRSTSNPDFFVIGEYWTGDVQAIMDYLETLENKIVAYDVPLVEKFSELSHTRDADLRGIFKDSLVQRRPDQAVTIVSNHDTQPGQMLETPVASSFKLLAYSLILLRKEGHPCVFYGDIYGIRGENIAHPNTPACNGKLPILTTARKLYAYGEQEDYFDQPNCIGSYFQSFPPSPFLILQFHFGLIIPEDVSGFVRYGNSRHRSGLACIISNSGAAKKRMFIGRDNTSQRWIDILGHRAGAVVIDKWGYGFFTVNAMSASVWVDSDAVSSAGLAEKLYGLPIFPHFSVLC</sequence>
<comment type="catalytic activity">
    <reaction evidence="1">
        <text>Endohydrolysis of (1-&gt;4)-alpha-D-glucosidic linkages in polysaccharides containing three or more (1-&gt;4)-alpha-linked D-glucose units.</text>
        <dbReference type="EC" id="3.2.1.1"/>
    </reaction>
</comment>
<dbReference type="SMART" id="SM00642">
    <property type="entry name" value="Aamy"/>
    <property type="match status" value="2"/>
</dbReference>
<evidence type="ECO:0000256" key="9">
    <source>
        <dbReference type="ARBA" id="ARBA00023180"/>
    </source>
</evidence>
<keyword evidence="14" id="KW-1185">Reference proteome</keyword>
<dbReference type="InterPro" id="IPR006047">
    <property type="entry name" value="GH13_cat_dom"/>
</dbReference>
<evidence type="ECO:0000256" key="1">
    <source>
        <dbReference type="ARBA" id="ARBA00000548"/>
    </source>
</evidence>
<keyword evidence="11" id="KW-0326">Glycosidase</keyword>
<dbReference type="SUPFAM" id="SSF51011">
    <property type="entry name" value="Glycosyl hydrolase domain"/>
    <property type="match status" value="2"/>
</dbReference>
<dbReference type="Proteomes" id="UP001213681">
    <property type="component" value="Unassembled WGS sequence"/>
</dbReference>
<keyword evidence="5" id="KW-0479">Metal-binding</keyword>
<dbReference type="SUPFAM" id="SSF51445">
    <property type="entry name" value="(Trans)glycosidases"/>
    <property type="match status" value="2"/>
</dbReference>
<name>A0AAD6BZP4_9EURO</name>
<dbReference type="FunFam" id="3.20.20.80:FF:000120">
    <property type="entry name" value="Alpha-amylase A"/>
    <property type="match status" value="1"/>
</dbReference>
<feature type="domain" description="Glycosyl hydrolase family 13 catalytic" evidence="12">
    <location>
        <begin position="1"/>
        <end position="358"/>
    </location>
</feature>
<dbReference type="GO" id="GO:0016052">
    <property type="term" value="P:carbohydrate catabolic process"/>
    <property type="evidence" value="ECO:0007669"/>
    <property type="project" value="InterPro"/>
</dbReference>
<evidence type="ECO:0000256" key="2">
    <source>
        <dbReference type="ARBA" id="ARBA00001913"/>
    </source>
</evidence>
<dbReference type="GO" id="GO:0005509">
    <property type="term" value="F:calcium ion binding"/>
    <property type="evidence" value="ECO:0007669"/>
    <property type="project" value="InterPro"/>
</dbReference>
<dbReference type="EMBL" id="JAPVEA010000008">
    <property type="protein sequence ID" value="KAJ5439968.1"/>
    <property type="molecule type" value="Genomic_DNA"/>
</dbReference>
<keyword evidence="6" id="KW-0378">Hydrolase</keyword>
<dbReference type="PANTHER" id="PTHR10357:SF220">
    <property type="entry name" value="ALPHA-AMYLASE"/>
    <property type="match status" value="1"/>
</dbReference>
<dbReference type="Gene3D" id="2.40.30.140">
    <property type="match status" value="1"/>
</dbReference>
<dbReference type="NCBIfam" id="NF006969">
    <property type="entry name" value="PRK09441.1-2"/>
    <property type="match status" value="1"/>
</dbReference>
<evidence type="ECO:0000256" key="8">
    <source>
        <dbReference type="ARBA" id="ARBA00023157"/>
    </source>
</evidence>
<evidence type="ECO:0000256" key="4">
    <source>
        <dbReference type="ARBA" id="ARBA00012595"/>
    </source>
</evidence>